<evidence type="ECO:0000313" key="6">
    <source>
        <dbReference type="EMBL" id="MDQ0646862.1"/>
    </source>
</evidence>
<evidence type="ECO:0000256" key="2">
    <source>
        <dbReference type="ARBA" id="ARBA00006739"/>
    </source>
</evidence>
<proteinExistence type="inferred from homology"/>
<evidence type="ECO:0000256" key="1">
    <source>
        <dbReference type="ARBA" id="ARBA00004776"/>
    </source>
</evidence>
<dbReference type="InterPro" id="IPR029044">
    <property type="entry name" value="Nucleotide-diphossugar_trans"/>
</dbReference>
<dbReference type="SUPFAM" id="SSF53448">
    <property type="entry name" value="Nucleotide-diphospho-sugar transferases"/>
    <property type="match status" value="1"/>
</dbReference>
<name>A0AAW8EWU7_9MICO</name>
<organism evidence="6 7">
    <name type="scientific">Microbacterium natoriense</name>
    <dbReference type="NCBI Taxonomy" id="284570"/>
    <lineage>
        <taxon>Bacteria</taxon>
        <taxon>Bacillati</taxon>
        <taxon>Actinomycetota</taxon>
        <taxon>Actinomycetes</taxon>
        <taxon>Micrococcales</taxon>
        <taxon>Microbacteriaceae</taxon>
        <taxon>Microbacterium</taxon>
    </lineage>
</organism>
<sequence>MTDDTTLAVIVVNYGSSDLLERNLVPTSRALDDVAVYVVDNRSTSDEASVIRALAEREGWVALLQDENVGFGVGVNRGVDAARADGRTRFLLINPDASIGAPDVRLLLDAVDSSEKIVAAPVITDGAGRVWSAGHVLDLRDGATHGRAWSERNPHAEVRRWLTGAALMINSAAWDAVGGFDEDYFLYWEDVDFSLRVEDAGGRLLLVEEAKAVHDEGGTQGIGDPDVHAKSPLYYYYNVRNRMLLAQKLFESETVRRWDAVSTAAAREILLRGGKRQLLRPWRPVGAVWRGWRDARRIARRAN</sequence>
<evidence type="ECO:0000256" key="3">
    <source>
        <dbReference type="ARBA" id="ARBA00022676"/>
    </source>
</evidence>
<reference evidence="6 7" key="1">
    <citation type="submission" date="2023-07" db="EMBL/GenBank/DDBJ databases">
        <title>Comparative genomics of wheat-associated soil bacteria to identify genetic determinants of phenazine resistance.</title>
        <authorList>
            <person name="Mouncey N."/>
        </authorList>
    </citation>
    <scope>NUCLEOTIDE SEQUENCE [LARGE SCALE GENOMIC DNA]</scope>
    <source>
        <strain evidence="6 7">W4I9-1</strain>
    </source>
</reference>
<accession>A0AAW8EWU7</accession>
<dbReference type="EC" id="2.4.1.289" evidence="6"/>
<dbReference type="PANTHER" id="PTHR43179:SF12">
    <property type="entry name" value="GALACTOFURANOSYLTRANSFERASE GLFT2"/>
    <property type="match status" value="1"/>
</dbReference>
<comment type="caution">
    <text evidence="6">The sequence shown here is derived from an EMBL/GenBank/DDBJ whole genome shotgun (WGS) entry which is preliminary data.</text>
</comment>
<dbReference type="InterPro" id="IPR001173">
    <property type="entry name" value="Glyco_trans_2-like"/>
</dbReference>
<keyword evidence="4 6" id="KW-0808">Transferase</keyword>
<feature type="domain" description="Glycosyltransferase 2-like" evidence="5">
    <location>
        <begin position="9"/>
        <end position="131"/>
    </location>
</feature>
<dbReference type="AlphaFoldDB" id="A0AAW8EWU7"/>
<comment type="pathway">
    <text evidence="1">Cell wall biogenesis; cell wall polysaccharide biosynthesis.</text>
</comment>
<keyword evidence="7" id="KW-1185">Reference proteome</keyword>
<evidence type="ECO:0000259" key="5">
    <source>
        <dbReference type="Pfam" id="PF00535"/>
    </source>
</evidence>
<dbReference type="RefSeq" id="WP_307294335.1">
    <property type="nucleotide sequence ID" value="NZ_JAUSXV010000001.1"/>
</dbReference>
<gene>
    <name evidence="6" type="ORF">QFZ53_001058</name>
</gene>
<keyword evidence="3 6" id="KW-0328">Glycosyltransferase</keyword>
<dbReference type="Proteomes" id="UP001244427">
    <property type="component" value="Unassembled WGS sequence"/>
</dbReference>
<protein>
    <submittedName>
        <fullName evidence="6">N-acetylglucosaminyl-diphospho-decaprenol L-rhamnosyltransferase</fullName>
        <ecNumber evidence="6">2.4.1.289</ecNumber>
    </submittedName>
</protein>
<evidence type="ECO:0000313" key="7">
    <source>
        <dbReference type="Proteomes" id="UP001244427"/>
    </source>
</evidence>
<dbReference type="EMBL" id="JAUSXV010000001">
    <property type="protein sequence ID" value="MDQ0646862.1"/>
    <property type="molecule type" value="Genomic_DNA"/>
</dbReference>
<comment type="similarity">
    <text evidence="2">Belongs to the glycosyltransferase 2 family.</text>
</comment>
<dbReference type="GO" id="GO:0102096">
    <property type="term" value="F:decaprenyl-N-acetyl-alpha-D-glucosaminyl-pyrophosphate:dTDP-alpha-L-rhamnose rhamnosyltransferase activity"/>
    <property type="evidence" value="ECO:0007669"/>
    <property type="project" value="UniProtKB-EC"/>
</dbReference>
<dbReference type="Pfam" id="PF00535">
    <property type="entry name" value="Glycos_transf_2"/>
    <property type="match status" value="1"/>
</dbReference>
<evidence type="ECO:0000256" key="4">
    <source>
        <dbReference type="ARBA" id="ARBA00022679"/>
    </source>
</evidence>
<dbReference type="PANTHER" id="PTHR43179">
    <property type="entry name" value="RHAMNOSYLTRANSFERASE WBBL"/>
    <property type="match status" value="1"/>
</dbReference>
<dbReference type="Gene3D" id="3.90.550.10">
    <property type="entry name" value="Spore Coat Polysaccharide Biosynthesis Protein SpsA, Chain A"/>
    <property type="match status" value="1"/>
</dbReference>